<dbReference type="InterPro" id="IPR001789">
    <property type="entry name" value="Sig_transdc_resp-reg_receiver"/>
</dbReference>
<dbReference type="GO" id="GO:0000160">
    <property type="term" value="P:phosphorelay signal transduction system"/>
    <property type="evidence" value="ECO:0007669"/>
    <property type="project" value="InterPro"/>
</dbReference>
<feature type="modified residue" description="4-aspartylphosphate" evidence="2">
    <location>
        <position position="60"/>
    </location>
</feature>
<sequence>MDNLQVLDGLRVLVVDDNTDNLELIQFILEQHNVQVTIVTSAHQALNAITLLKPNILICDIGMPIEDGYSLINKIRNLTQQIRQIPAIALTAHVSVEARNLALDKGFSTYLAKPFDPDELIAVTSNLAVEHNVYAVKA</sequence>
<evidence type="ECO:0000259" key="3">
    <source>
        <dbReference type="PROSITE" id="PS50110"/>
    </source>
</evidence>
<feature type="domain" description="Response regulatory" evidence="3">
    <location>
        <begin position="11"/>
        <end position="128"/>
    </location>
</feature>
<dbReference type="InterPro" id="IPR050595">
    <property type="entry name" value="Bact_response_regulator"/>
</dbReference>
<dbReference type="Gene3D" id="3.40.50.2300">
    <property type="match status" value="1"/>
</dbReference>
<comment type="caution">
    <text evidence="4">The sequence shown here is derived from an EMBL/GenBank/DDBJ whole genome shotgun (WGS) entry which is preliminary data.</text>
</comment>
<evidence type="ECO:0000256" key="1">
    <source>
        <dbReference type="ARBA" id="ARBA00022553"/>
    </source>
</evidence>
<name>A0A367QNH7_9NOSO</name>
<protein>
    <recommendedName>
        <fullName evidence="3">Response regulatory domain-containing protein</fullName>
    </recommendedName>
</protein>
<evidence type="ECO:0000256" key="2">
    <source>
        <dbReference type="PROSITE-ProRule" id="PRU00169"/>
    </source>
</evidence>
<gene>
    <name evidence="4" type="ORF">A6770_03930</name>
</gene>
<dbReference type="Proteomes" id="UP000252107">
    <property type="component" value="Unassembled WGS sequence"/>
</dbReference>
<dbReference type="InterPro" id="IPR011006">
    <property type="entry name" value="CheY-like_superfamily"/>
</dbReference>
<dbReference type="PROSITE" id="PS50110">
    <property type="entry name" value="RESPONSE_REGULATORY"/>
    <property type="match status" value="1"/>
</dbReference>
<keyword evidence="5" id="KW-1185">Reference proteome</keyword>
<keyword evidence="1 2" id="KW-0597">Phosphoprotein</keyword>
<evidence type="ECO:0000313" key="5">
    <source>
        <dbReference type="Proteomes" id="UP000252107"/>
    </source>
</evidence>
<accession>A0A367QNH7</accession>
<proteinExistence type="predicted"/>
<dbReference type="PANTHER" id="PTHR44591">
    <property type="entry name" value="STRESS RESPONSE REGULATOR PROTEIN 1"/>
    <property type="match status" value="1"/>
</dbReference>
<dbReference type="SMART" id="SM00448">
    <property type="entry name" value="REC"/>
    <property type="match status" value="1"/>
</dbReference>
<dbReference type="AlphaFoldDB" id="A0A367QNH7"/>
<reference evidence="4" key="1">
    <citation type="submission" date="2016-04" db="EMBL/GenBank/DDBJ databases">
        <authorList>
            <person name="Tabuchi Yagui T.R."/>
        </authorList>
    </citation>
    <scope>NUCLEOTIDE SEQUENCE [LARGE SCALE GENOMIC DNA]</scope>
    <source>
        <strain evidence="4">NIES-26</strain>
    </source>
</reference>
<organism evidence="4 5">
    <name type="scientific">Nostoc minutum NIES-26</name>
    <dbReference type="NCBI Taxonomy" id="1844469"/>
    <lineage>
        <taxon>Bacteria</taxon>
        <taxon>Bacillati</taxon>
        <taxon>Cyanobacteriota</taxon>
        <taxon>Cyanophyceae</taxon>
        <taxon>Nostocales</taxon>
        <taxon>Nostocaceae</taxon>
        <taxon>Nostoc</taxon>
    </lineage>
</organism>
<dbReference type="SUPFAM" id="SSF52172">
    <property type="entry name" value="CheY-like"/>
    <property type="match status" value="1"/>
</dbReference>
<evidence type="ECO:0000313" key="4">
    <source>
        <dbReference type="EMBL" id="RCJ24814.1"/>
    </source>
</evidence>
<dbReference type="EMBL" id="LXQD01000317">
    <property type="protein sequence ID" value="RCJ24814.1"/>
    <property type="molecule type" value="Genomic_DNA"/>
</dbReference>
<dbReference type="PANTHER" id="PTHR44591:SF23">
    <property type="entry name" value="CHEY SUBFAMILY"/>
    <property type="match status" value="1"/>
</dbReference>
<dbReference type="Pfam" id="PF00072">
    <property type="entry name" value="Response_reg"/>
    <property type="match status" value="1"/>
</dbReference>